<dbReference type="AlphaFoldDB" id="A0A8J5X8A7"/>
<gene>
    <name evidence="3" type="ORF">KFE25_004962</name>
</gene>
<evidence type="ECO:0000259" key="2">
    <source>
        <dbReference type="PROSITE" id="PS50072"/>
    </source>
</evidence>
<dbReference type="OMA" id="KACENFA"/>
<comment type="similarity">
    <text evidence="1">Belongs to the cyclophilin-type PPIase family.</text>
</comment>
<accession>A0A8J5X8A7</accession>
<dbReference type="Pfam" id="PF00160">
    <property type="entry name" value="Pro_isomerase"/>
    <property type="match status" value="1"/>
</dbReference>
<evidence type="ECO:0000256" key="1">
    <source>
        <dbReference type="RuleBase" id="RU363019"/>
    </source>
</evidence>
<dbReference type="InterPro" id="IPR002130">
    <property type="entry name" value="Cyclophilin-type_PPIase_dom"/>
</dbReference>
<dbReference type="PANTHER" id="PTHR11071:SF561">
    <property type="entry name" value="PEPTIDYL-PROLYL CIS-TRANS ISOMERASE D-RELATED"/>
    <property type="match status" value="1"/>
</dbReference>
<name>A0A8J5X8A7_DIALT</name>
<dbReference type="Gene3D" id="2.40.100.10">
    <property type="entry name" value="Cyclophilin-like"/>
    <property type="match status" value="1"/>
</dbReference>
<evidence type="ECO:0000313" key="3">
    <source>
        <dbReference type="EMBL" id="KAG8463451.1"/>
    </source>
</evidence>
<dbReference type="SUPFAM" id="SSF50891">
    <property type="entry name" value="Cyclophilin-like"/>
    <property type="match status" value="1"/>
</dbReference>
<dbReference type="CDD" id="cd00317">
    <property type="entry name" value="cyclophilin"/>
    <property type="match status" value="1"/>
</dbReference>
<sequence>MSVIADDAEYADVDVKPLLPADYDLFLEKARTVLGGAAWKHTGGVICYADSTVGYIGDAAAMAEWAFSRTRFRDSEPDEAYALHALDAYRTHVRESAETYVELALTHGGEPMGSLVFRLAEESAPKTVSHFLSLVQSSAYSGSSWHRISPGAFAQGGVLQQPQRADGAADGGAEARAEVAPLADESFALPHDAPGVLGFANAGPHTIGTQIYVTFGPMRTLDRKYVAFGRLVDGLGTLRALEAAPTVNEVPATPIVIAAARLHEP</sequence>
<dbReference type="Proteomes" id="UP000751190">
    <property type="component" value="Unassembled WGS sequence"/>
</dbReference>
<dbReference type="InterPro" id="IPR029000">
    <property type="entry name" value="Cyclophilin-like_dom_sf"/>
</dbReference>
<protein>
    <recommendedName>
        <fullName evidence="1">Peptidyl-prolyl cis-trans isomerase</fullName>
        <shortName evidence="1">PPIase</shortName>
        <ecNumber evidence="1">5.2.1.8</ecNumber>
    </recommendedName>
</protein>
<dbReference type="PANTHER" id="PTHR11071">
    <property type="entry name" value="PEPTIDYL-PROLYL CIS-TRANS ISOMERASE"/>
    <property type="match status" value="1"/>
</dbReference>
<dbReference type="PRINTS" id="PR00153">
    <property type="entry name" value="CSAPPISMRASE"/>
</dbReference>
<dbReference type="OrthoDB" id="408413at2759"/>
<dbReference type="GO" id="GO:0003755">
    <property type="term" value="F:peptidyl-prolyl cis-trans isomerase activity"/>
    <property type="evidence" value="ECO:0007669"/>
    <property type="project" value="UniProtKB-UniRule"/>
</dbReference>
<proteinExistence type="inferred from homology"/>
<dbReference type="GO" id="GO:0005737">
    <property type="term" value="C:cytoplasm"/>
    <property type="evidence" value="ECO:0007669"/>
    <property type="project" value="TreeGrafter"/>
</dbReference>
<comment type="caution">
    <text evidence="3">The sequence shown here is derived from an EMBL/GenBank/DDBJ whole genome shotgun (WGS) entry which is preliminary data.</text>
</comment>
<dbReference type="PROSITE" id="PS50072">
    <property type="entry name" value="CSA_PPIASE_2"/>
    <property type="match status" value="1"/>
</dbReference>
<organism evidence="3 4">
    <name type="scientific">Diacronema lutheri</name>
    <name type="common">Unicellular marine alga</name>
    <name type="synonym">Monochrysis lutheri</name>
    <dbReference type="NCBI Taxonomy" id="2081491"/>
    <lineage>
        <taxon>Eukaryota</taxon>
        <taxon>Haptista</taxon>
        <taxon>Haptophyta</taxon>
        <taxon>Pavlovophyceae</taxon>
        <taxon>Pavlovales</taxon>
        <taxon>Pavlovaceae</taxon>
        <taxon>Diacronema</taxon>
    </lineage>
</organism>
<keyword evidence="4" id="KW-1185">Reference proteome</keyword>
<comment type="catalytic activity">
    <reaction evidence="1">
        <text>[protein]-peptidylproline (omega=180) = [protein]-peptidylproline (omega=0)</text>
        <dbReference type="Rhea" id="RHEA:16237"/>
        <dbReference type="Rhea" id="RHEA-COMP:10747"/>
        <dbReference type="Rhea" id="RHEA-COMP:10748"/>
        <dbReference type="ChEBI" id="CHEBI:83833"/>
        <dbReference type="ChEBI" id="CHEBI:83834"/>
        <dbReference type="EC" id="5.2.1.8"/>
    </reaction>
</comment>
<feature type="domain" description="PPIase cyclophilin-type" evidence="2">
    <location>
        <begin position="102"/>
        <end position="262"/>
    </location>
</feature>
<keyword evidence="1" id="KW-0413">Isomerase</keyword>
<keyword evidence="1" id="KW-0697">Rotamase</keyword>
<dbReference type="EMBL" id="JAGTXO010000016">
    <property type="protein sequence ID" value="KAG8463451.1"/>
    <property type="molecule type" value="Genomic_DNA"/>
</dbReference>
<reference evidence="3" key="1">
    <citation type="submission" date="2021-05" db="EMBL/GenBank/DDBJ databases">
        <title>The genome of the haptophyte Pavlova lutheri (Diacronema luteri, Pavlovales) - a model for lipid biosynthesis in eukaryotic algae.</title>
        <authorList>
            <person name="Hulatt C.J."/>
            <person name="Posewitz M.C."/>
        </authorList>
    </citation>
    <scope>NUCLEOTIDE SEQUENCE</scope>
    <source>
        <strain evidence="3">NIVA-4/92</strain>
    </source>
</reference>
<comment type="function">
    <text evidence="1">PPIases accelerate the folding of proteins. It catalyzes the cis-trans isomerization of proline imidic peptide bonds in oligopeptides.</text>
</comment>
<dbReference type="EC" id="5.2.1.8" evidence="1"/>
<evidence type="ECO:0000313" key="4">
    <source>
        <dbReference type="Proteomes" id="UP000751190"/>
    </source>
</evidence>